<feature type="transmembrane region" description="Helical" evidence="1">
    <location>
        <begin position="48"/>
        <end position="69"/>
    </location>
</feature>
<keyword evidence="1" id="KW-0812">Transmembrane</keyword>
<proteinExistence type="predicted"/>
<evidence type="ECO:0000313" key="5">
    <source>
        <dbReference type="Proteomes" id="UP000532829"/>
    </source>
</evidence>
<reference evidence="2 5" key="2">
    <citation type="submission" date="2020-12" db="EMBL/GenBank/DDBJ databases">
        <title>The complete genome of Klebsiella pneumoniae strain 090374.</title>
        <authorList>
            <person name="Wei L."/>
            <person name="Wen H."/>
            <person name="Liu L."/>
            <person name="Feng Y."/>
            <person name="Zong Z."/>
        </authorList>
    </citation>
    <scope>NUCLEOTIDE SEQUENCE [LARGE SCALE GENOMIC DNA]</scope>
    <source>
        <strain evidence="2 5">WCHKP090374</strain>
    </source>
</reference>
<feature type="transmembrane region" description="Helical" evidence="1">
    <location>
        <begin position="21"/>
        <end position="42"/>
    </location>
</feature>
<keyword evidence="1" id="KW-0472">Membrane</keyword>
<keyword evidence="1" id="KW-1133">Transmembrane helix</keyword>
<dbReference type="EMBL" id="SMTN01000004">
    <property type="protein sequence ID" value="TDK05093.1"/>
    <property type="molecule type" value="Genomic_DNA"/>
</dbReference>
<protein>
    <submittedName>
        <fullName evidence="2">Uncharacterized protein</fullName>
    </submittedName>
</protein>
<name>A0AAX1JUZ0_KLEPN</name>
<dbReference type="Proteomes" id="UP000294951">
    <property type="component" value="Unassembled WGS sequence"/>
</dbReference>
<dbReference type="EMBL" id="CP066534">
    <property type="protein sequence ID" value="QQL35535.1"/>
    <property type="molecule type" value="Genomic_DNA"/>
</dbReference>
<reference evidence="3 4" key="1">
    <citation type="submission" date="2019-03" db="EMBL/GenBank/DDBJ databases">
        <title>Multidrug-Resistant Klebsiella pneumoniae Clinical Bloodstream Isolates in Shanghai, China.</title>
        <authorList>
            <person name="Wang S."/>
        </authorList>
    </citation>
    <scope>NUCLEOTIDE SEQUENCE [LARGE SCALE GENOMIC DNA]</scope>
    <source>
        <strain evidence="3 4">RJ1071</strain>
    </source>
</reference>
<dbReference type="Proteomes" id="UP000532829">
    <property type="component" value="Chromosome"/>
</dbReference>
<evidence type="ECO:0000313" key="4">
    <source>
        <dbReference type="Proteomes" id="UP000294951"/>
    </source>
</evidence>
<organism evidence="2 5">
    <name type="scientific">Klebsiella pneumoniae</name>
    <dbReference type="NCBI Taxonomy" id="573"/>
    <lineage>
        <taxon>Bacteria</taxon>
        <taxon>Pseudomonadati</taxon>
        <taxon>Pseudomonadota</taxon>
        <taxon>Gammaproteobacteria</taxon>
        <taxon>Enterobacterales</taxon>
        <taxon>Enterobacteriaceae</taxon>
        <taxon>Klebsiella/Raoultella group</taxon>
        <taxon>Klebsiella</taxon>
        <taxon>Klebsiella pneumoniae complex</taxon>
    </lineage>
</organism>
<evidence type="ECO:0000313" key="2">
    <source>
        <dbReference type="EMBL" id="QQL35535.1"/>
    </source>
</evidence>
<accession>A0AAX1JUZ0</accession>
<evidence type="ECO:0000256" key="1">
    <source>
        <dbReference type="SAM" id="Phobius"/>
    </source>
</evidence>
<dbReference type="AlphaFoldDB" id="A0AAX1JUZ0"/>
<gene>
    <name evidence="3" type="ORF">E1814_06070</name>
    <name evidence="2" type="ORF">H3G96_010175</name>
</gene>
<dbReference type="RefSeq" id="WP_072353951.1">
    <property type="nucleotide sequence ID" value="NZ_CABWSB010000002.1"/>
</dbReference>
<sequence>MFDRLSARSQTSIEKITVRNVMNPILWICGLISLPSLAFIFYSEREPSWVISFLAIVPPSFALVVYTYFALKSPDRLQSEGYQLKKQVIDLIEEKGSLTPVDARSLEMISNPDSRRIESQPDFPVEEKVIDKGSV</sequence>
<evidence type="ECO:0000313" key="3">
    <source>
        <dbReference type="EMBL" id="TDK05093.1"/>
    </source>
</evidence>